<evidence type="ECO:0000256" key="1">
    <source>
        <dbReference type="SAM" id="Phobius"/>
    </source>
</evidence>
<keyword evidence="1" id="KW-0472">Membrane</keyword>
<sequence length="143" mass="15612">MSTIDPGFRDAKIPKNIPKKLAINIENKVNSIVAGNLIIISLITFSLVTIDLPRSPFISCFKKIKYCIKIGLFKPSSSLIRASSPGVALSPKITLAGSPGINLINIKEIKETPIKIGIKSNSLFIIYSFISLYHPNCKKEGGR</sequence>
<keyword evidence="3" id="KW-1185">Reference proteome</keyword>
<dbReference type="EMBL" id="CP001146">
    <property type="protein sequence ID" value="ACI18425.1"/>
    <property type="molecule type" value="Genomic_DNA"/>
</dbReference>
<protein>
    <submittedName>
        <fullName evidence="2">Uncharacterized protein</fullName>
    </submittedName>
</protein>
<feature type="transmembrane region" description="Helical" evidence="1">
    <location>
        <begin position="29"/>
        <end position="50"/>
    </location>
</feature>
<accession>B5YDG8</accession>
<keyword evidence="1" id="KW-0812">Transmembrane</keyword>
<dbReference type="KEGG" id="dth:DICTH_0705"/>
<dbReference type="PaxDb" id="309799-DICTH_0705"/>
<dbReference type="AlphaFoldDB" id="B5YDG8"/>
<keyword evidence="1" id="KW-1133">Transmembrane helix</keyword>
<name>B5YDG8_DICT6</name>
<dbReference type="Proteomes" id="UP000001733">
    <property type="component" value="Chromosome"/>
</dbReference>
<dbReference type="STRING" id="309799.DICTH_0705"/>
<organism evidence="2 3">
    <name type="scientific">Dictyoglomus thermophilum (strain ATCC 35947 / DSM 3960 / H-6-12)</name>
    <dbReference type="NCBI Taxonomy" id="309799"/>
    <lineage>
        <taxon>Bacteria</taxon>
        <taxon>Pseudomonadati</taxon>
        <taxon>Dictyoglomota</taxon>
        <taxon>Dictyoglomia</taxon>
        <taxon>Dictyoglomales</taxon>
        <taxon>Dictyoglomaceae</taxon>
        <taxon>Dictyoglomus</taxon>
    </lineage>
</organism>
<proteinExistence type="predicted"/>
<gene>
    <name evidence="2" type="ordered locus">DICTH_0705</name>
</gene>
<reference evidence="2 3" key="1">
    <citation type="journal article" date="2014" name="Genome Announc.">
        <title>Complete Genome Sequence of the Extreme Thermophile Dictyoglomus thermophilum H-6-12.</title>
        <authorList>
            <person name="Coil D.A."/>
            <person name="Badger J.H."/>
            <person name="Forberger H.C."/>
            <person name="Riggs F."/>
            <person name="Madupu R."/>
            <person name="Fedorova N."/>
            <person name="Ward N."/>
            <person name="Robb F.T."/>
            <person name="Eisen J.A."/>
        </authorList>
    </citation>
    <scope>NUCLEOTIDE SEQUENCE [LARGE SCALE GENOMIC DNA]</scope>
    <source>
        <strain evidence="3">ATCC 35947 / DSM 3960 / H-6-12</strain>
    </source>
</reference>
<evidence type="ECO:0000313" key="2">
    <source>
        <dbReference type="EMBL" id="ACI18425.1"/>
    </source>
</evidence>
<dbReference type="HOGENOM" id="CLU_1803059_0_0_0"/>
<evidence type="ECO:0000313" key="3">
    <source>
        <dbReference type="Proteomes" id="UP000001733"/>
    </source>
</evidence>